<name>A0A087TCA8_STEMI</name>
<protein>
    <submittedName>
        <fullName evidence="1">Uncharacterized protein</fullName>
    </submittedName>
</protein>
<reference evidence="1 2" key="1">
    <citation type="submission" date="2013-11" db="EMBL/GenBank/DDBJ databases">
        <title>Genome sequencing of Stegodyphus mimosarum.</title>
        <authorList>
            <person name="Bechsgaard J."/>
        </authorList>
    </citation>
    <scope>NUCLEOTIDE SEQUENCE [LARGE SCALE GENOMIC DNA]</scope>
</reference>
<gene>
    <name evidence="1" type="ORF">X975_26576</name>
</gene>
<evidence type="ECO:0000313" key="2">
    <source>
        <dbReference type="Proteomes" id="UP000054359"/>
    </source>
</evidence>
<evidence type="ECO:0000313" key="1">
    <source>
        <dbReference type="EMBL" id="KFM62747.1"/>
    </source>
</evidence>
<dbReference type="EMBL" id="KK114564">
    <property type="protein sequence ID" value="KFM62747.1"/>
    <property type="molecule type" value="Genomic_DNA"/>
</dbReference>
<dbReference type="OrthoDB" id="6410765at2759"/>
<feature type="non-terminal residue" evidence="1">
    <location>
        <position position="56"/>
    </location>
</feature>
<dbReference type="AlphaFoldDB" id="A0A087TCA8"/>
<organism evidence="1 2">
    <name type="scientific">Stegodyphus mimosarum</name>
    <name type="common">African social velvet spider</name>
    <dbReference type="NCBI Taxonomy" id="407821"/>
    <lineage>
        <taxon>Eukaryota</taxon>
        <taxon>Metazoa</taxon>
        <taxon>Ecdysozoa</taxon>
        <taxon>Arthropoda</taxon>
        <taxon>Chelicerata</taxon>
        <taxon>Arachnida</taxon>
        <taxon>Araneae</taxon>
        <taxon>Araneomorphae</taxon>
        <taxon>Entelegynae</taxon>
        <taxon>Eresoidea</taxon>
        <taxon>Eresidae</taxon>
        <taxon>Stegodyphus</taxon>
    </lineage>
</organism>
<keyword evidence="2" id="KW-1185">Reference proteome</keyword>
<proteinExistence type="predicted"/>
<accession>A0A087TCA8</accession>
<sequence>MAYYYKISESEDHSDVSDYNGFQLHKAYKTSEITESYANYDFSKYVLIELLDNVTP</sequence>
<dbReference type="Proteomes" id="UP000054359">
    <property type="component" value="Unassembled WGS sequence"/>
</dbReference>